<dbReference type="InterPro" id="IPR052574">
    <property type="entry name" value="CDIRP"/>
</dbReference>
<feature type="chain" id="PRO_5007885128" evidence="4">
    <location>
        <begin position="25"/>
        <end position="2046"/>
    </location>
</feature>
<keyword evidence="1" id="KW-0433">Leucine-rich repeat</keyword>
<gene>
    <name evidence="5" type="ORF">N476_21015</name>
</gene>
<comment type="caution">
    <text evidence="5">The sequence shown here is derived from an EMBL/GenBank/DDBJ whole genome shotgun (WGS) entry which is preliminary data.</text>
</comment>
<dbReference type="SUPFAM" id="SSF52047">
    <property type="entry name" value="RNI-like"/>
    <property type="match status" value="1"/>
</dbReference>
<evidence type="ECO:0000256" key="4">
    <source>
        <dbReference type="SAM" id="SignalP"/>
    </source>
</evidence>
<dbReference type="PROSITE" id="PS51450">
    <property type="entry name" value="LRR"/>
    <property type="match status" value="1"/>
</dbReference>
<dbReference type="OrthoDB" id="6313999at2"/>
<feature type="signal peptide" evidence="4">
    <location>
        <begin position="1"/>
        <end position="24"/>
    </location>
</feature>
<accession>A0A167DDE5</accession>
<dbReference type="PANTHER" id="PTHR47566">
    <property type="match status" value="1"/>
</dbReference>
<organism evidence="5 6">
    <name type="scientific">Pseudoalteromonas luteoviolacea H33</name>
    <dbReference type="NCBI Taxonomy" id="1365251"/>
    <lineage>
        <taxon>Bacteria</taxon>
        <taxon>Pseudomonadati</taxon>
        <taxon>Pseudomonadota</taxon>
        <taxon>Gammaproteobacteria</taxon>
        <taxon>Alteromonadales</taxon>
        <taxon>Pseudoalteromonadaceae</taxon>
        <taxon>Pseudoalteromonas</taxon>
    </lineage>
</organism>
<dbReference type="Gene3D" id="3.80.10.10">
    <property type="entry name" value="Ribonuclease Inhibitor"/>
    <property type="match status" value="2"/>
</dbReference>
<dbReference type="GO" id="GO:0035591">
    <property type="term" value="F:signaling adaptor activity"/>
    <property type="evidence" value="ECO:0007669"/>
    <property type="project" value="TreeGrafter"/>
</dbReference>
<protein>
    <submittedName>
        <fullName evidence="5">Uncharacterized protein</fullName>
    </submittedName>
</protein>
<evidence type="ECO:0000256" key="3">
    <source>
        <dbReference type="SAM" id="MobiDB-lite"/>
    </source>
</evidence>
<keyword evidence="2" id="KW-0677">Repeat</keyword>
<dbReference type="PROSITE" id="PS51257">
    <property type="entry name" value="PROKAR_LIPOPROTEIN"/>
    <property type="match status" value="1"/>
</dbReference>
<evidence type="ECO:0000313" key="6">
    <source>
        <dbReference type="Proteomes" id="UP000076503"/>
    </source>
</evidence>
<dbReference type="Proteomes" id="UP000076503">
    <property type="component" value="Unassembled WGS sequence"/>
</dbReference>
<dbReference type="EMBL" id="AUXZ01000090">
    <property type="protein sequence ID" value="KZN48697.1"/>
    <property type="molecule type" value="Genomic_DNA"/>
</dbReference>
<reference evidence="5 6" key="1">
    <citation type="submission" date="2013-07" db="EMBL/GenBank/DDBJ databases">
        <title>Comparative Genomic and Metabolomic Analysis of Twelve Strains of Pseudoalteromonas luteoviolacea.</title>
        <authorList>
            <person name="Vynne N.G."/>
            <person name="Mansson M."/>
            <person name="Gram L."/>
        </authorList>
    </citation>
    <scope>NUCLEOTIDE SEQUENCE [LARGE SCALE GENOMIC DNA]</scope>
    <source>
        <strain evidence="5 6">H33</strain>
    </source>
</reference>
<proteinExistence type="predicted"/>
<sequence length="2046" mass="227032">MISFRRSNAFFRAFISIVFLLSIAACGGAGEEEGSADPQEGNSGPEAVNPAPQVDIYGVTHIDEQEEFKLTFNANVGADVRITWSYDADIELNISGDDSSTLTVISPDIIESQKVTFLVELLLQDGTSATDEHVVFINARDNVPPEASIQIDETPVERQAFELIGVADDVDGEVVEHLWTHNSALALVLAGENSSTLTVTSPDIQSSHEVLFTYTVTDNQGDSTSVSKLISMEPLTVTFTLAGKVTDAPIAHAKVDFEVGTGLWTAIADENGDYALEIDVDEAYTSELATLKATGVDDQSNVVLVSQLNSVGFIAEQAGADKIVTALELFDVNITNVTTAEYSLLGQDLNGYSNDDELNEAKSRISSQQKLTIAVMLKAIIDHEIQLPEESATTLELVQNFELTEQLITRLQANYPELFTQIESDILNDETLVESTAFLPEGEYILAETQFFDGLNVHLDFNENNTGFLTLSGKRIFFNWQQNGINTRVDLNEELLVKNAGLEQHIGFYTSSFSIKHYERNQQSLAVQVEFDLSQPLDELPSGQYSTVAELFAKDDLQAVTEEMLIGTWSLDFATTNEHFIVDLTFSENGIVEISEGFGTRQVEWRLSQGNIEIDDGLQSFKISLIRAFNLGYQSVVYHGAVYQQGTFVKHQTVNFTDIDYQKTWRKTHSNKSQSAFYVDEHDNFNFKWHRHIQGSNDEGVLKRFEYALNDLKTEYCNVEFIGCEISTTHHFKLLAQVGNTIAVSYHRDKLAVSDKPTEIQFYTLSDHKWQHGEFTQALFSTNKVEQLFSAQTNLYSVRGNEISQLSSQYFCSSNEGCFDSIALNGTVYKSSIENQKLKLEAYPSGEISYMEIINESDNAISMCLYAHESICTNGTRLDFTFIKPELDVVVTQTGQGRLITSTDKFYFREHFAVFIEEVDGYILDSISGCAGELKTVGEHVIYEITNPTTACEIKAEFVPKAMHTQSAVLVDATRSELMDSWFYTIDSDNAGTYYGLDKQVGFNIESLGLSNYQFIFDDYIRTRVNGDDFFAAKFSLEYDVNGTTACWYGAKSDGSVDAIFQFESMVCTAVELASQQPVAEIESSELVGQWYFNFDTSLNWYQLILNADSTGTLTTLNHVGGEEQLYINWAISADDKLEITDETGAFSSLQLIKKTDTVYTFLANELVESNDGQNPSWLRSGTWSFIKQQEQAIGLSDITGMWPVSNHELSAFYLFADGEVRNGLLNGAASAVLDDNTLRVSAGYNSNRGKFEHLCDTTRYECTERVIGEYHIIALNGQTAYIRFVDEINDQHVFKAINIDSSDNVSQGIETHHVSNTTYYEKRAGKVRTWNFLRNWRGELSVTFDGVYPASAVELSQGNLEITIDDEALSYRLIEVSLEGLTLCQLSQGACEQDMQTRLFFQVPHVAVSLDIPEILEPKHNLVSGQLKYGTQLEVKIARPMQGHYADSFSGCGITRPEEISSGYVSFLSDTLTESCSLQMTAAPIPDSNSQRLGIKDKVISHCINKSFNEYVEYQNALFCQRGGLDLGDMTNLEGIEKLTYLTQLNFRGVTISKEGARRLAGLTNLQSISWDTNSSDNTFGDLELDLSQLTNLVTLETKYMPLASITLPNTPTLRKLSLSLTGLAEVDVSGLTGLRYLDVSYSKISSLDLSNNKALYSLNGSSSSLQNITGVTAEHILDSAYLDRTHFETLDLTGFDNLTRLELAVSRLKEIDISKAPRLKSFKADRSQLHTMNFANVSGVTFANLSETPLTELSAEMMPKLQFLDLVKNSLTYLDLSQHQDLQSVSAWQGTLKSVLLPDNEDAFDGNFSLQANKIERLVIPANSNNTRIDVNNNLLTELIVLGTPSSVYAENNLLETVSIHYDSKVTSLSLSGNQLTQVDISGEIVNLDLSDNQLTSFSIPEGAQFHNLNLSKNALNRLSGSGKLGSSLDVSNTSLSELDLTPFGAITSLDISLTNIASIDIPATLSGLTARAIPMTELTIPANNNLRYLILESNTLSDLQGLENIDRFLNIYLSDSTIKRQLLDTLMETEKVNLYGLSSIDIK</sequence>
<name>A0A167DDE5_9GAMM</name>
<dbReference type="SUPFAM" id="SSF52058">
    <property type="entry name" value="L domain-like"/>
    <property type="match status" value="1"/>
</dbReference>
<evidence type="ECO:0000313" key="5">
    <source>
        <dbReference type="EMBL" id="KZN48697.1"/>
    </source>
</evidence>
<dbReference type="PANTHER" id="PTHR47566:SF1">
    <property type="entry name" value="PROTEIN NUD1"/>
    <property type="match status" value="1"/>
</dbReference>
<evidence type="ECO:0000256" key="1">
    <source>
        <dbReference type="ARBA" id="ARBA00022614"/>
    </source>
</evidence>
<keyword evidence="4" id="KW-0732">Signal</keyword>
<dbReference type="InterPro" id="IPR032675">
    <property type="entry name" value="LRR_dom_sf"/>
</dbReference>
<dbReference type="PATRIC" id="fig|1365251.3.peg.3662"/>
<evidence type="ECO:0000256" key="2">
    <source>
        <dbReference type="ARBA" id="ARBA00022737"/>
    </source>
</evidence>
<dbReference type="RefSeq" id="WP_063362960.1">
    <property type="nucleotide sequence ID" value="NZ_AUXZ01000090.1"/>
</dbReference>
<feature type="region of interest" description="Disordered" evidence="3">
    <location>
        <begin position="31"/>
        <end position="50"/>
    </location>
</feature>
<dbReference type="InterPro" id="IPR001611">
    <property type="entry name" value="Leu-rich_rpt"/>
</dbReference>